<keyword evidence="3" id="KW-1185">Reference proteome</keyword>
<organism evidence="2 3">
    <name type="scientific">Hyunsoonleella aquatilis</name>
    <dbReference type="NCBI Taxonomy" id="2762758"/>
    <lineage>
        <taxon>Bacteria</taxon>
        <taxon>Pseudomonadati</taxon>
        <taxon>Bacteroidota</taxon>
        <taxon>Flavobacteriia</taxon>
        <taxon>Flavobacteriales</taxon>
        <taxon>Flavobacteriaceae</taxon>
    </lineage>
</organism>
<dbReference type="Proteomes" id="UP000656244">
    <property type="component" value="Unassembled WGS sequence"/>
</dbReference>
<proteinExistence type="predicted"/>
<keyword evidence="1" id="KW-0472">Membrane</keyword>
<reference evidence="2" key="1">
    <citation type="submission" date="2020-08" db="EMBL/GenBank/DDBJ databases">
        <title>Hyunsoonleella sp. strain SJ7 genome sequencing and assembly.</title>
        <authorList>
            <person name="Kim I."/>
        </authorList>
    </citation>
    <scope>NUCLEOTIDE SEQUENCE</scope>
    <source>
        <strain evidence="2">SJ7</strain>
    </source>
</reference>
<dbReference type="EMBL" id="JACNMF010000002">
    <property type="protein sequence ID" value="MBC3758110.1"/>
    <property type="molecule type" value="Genomic_DNA"/>
</dbReference>
<evidence type="ECO:0000313" key="2">
    <source>
        <dbReference type="EMBL" id="MBC3758110.1"/>
    </source>
</evidence>
<dbReference type="AlphaFoldDB" id="A0A923H885"/>
<feature type="transmembrane region" description="Helical" evidence="1">
    <location>
        <begin position="5"/>
        <end position="25"/>
    </location>
</feature>
<gene>
    <name evidence="2" type="ORF">H7U19_06825</name>
</gene>
<keyword evidence="1" id="KW-0812">Transmembrane</keyword>
<sequence>MKIPALFYVALTTFLLILLTVMVSMDMAFTWVFYTMCLGQALVVVMVYKVLKDRYTTDKTFEHFYEDYPIQY</sequence>
<feature type="transmembrane region" description="Helical" evidence="1">
    <location>
        <begin position="31"/>
        <end position="51"/>
    </location>
</feature>
<protein>
    <submittedName>
        <fullName evidence="2">Uncharacterized protein</fullName>
    </submittedName>
</protein>
<name>A0A923H885_9FLAO</name>
<comment type="caution">
    <text evidence="2">The sequence shown here is derived from an EMBL/GenBank/DDBJ whole genome shotgun (WGS) entry which is preliminary data.</text>
</comment>
<accession>A0A923H885</accession>
<evidence type="ECO:0000256" key="1">
    <source>
        <dbReference type="SAM" id="Phobius"/>
    </source>
</evidence>
<keyword evidence="1" id="KW-1133">Transmembrane helix</keyword>
<evidence type="ECO:0000313" key="3">
    <source>
        <dbReference type="Proteomes" id="UP000656244"/>
    </source>
</evidence>
<dbReference type="RefSeq" id="WP_186560553.1">
    <property type="nucleotide sequence ID" value="NZ_JACNMF010000002.1"/>
</dbReference>